<evidence type="ECO:0000313" key="2">
    <source>
        <dbReference type="EMBL" id="GMN33277.1"/>
    </source>
</evidence>
<protein>
    <submittedName>
        <fullName evidence="2">Uncharacterized protein</fullName>
    </submittedName>
</protein>
<dbReference type="AlphaFoldDB" id="A0AA87ZEL0"/>
<feature type="transmembrane region" description="Helical" evidence="1">
    <location>
        <begin position="58"/>
        <end position="76"/>
    </location>
</feature>
<dbReference type="Proteomes" id="UP001187192">
    <property type="component" value="Unassembled WGS sequence"/>
</dbReference>
<reference evidence="2" key="1">
    <citation type="submission" date="2023-07" db="EMBL/GenBank/DDBJ databases">
        <title>draft genome sequence of fig (Ficus carica).</title>
        <authorList>
            <person name="Takahashi T."/>
            <person name="Nishimura K."/>
        </authorList>
    </citation>
    <scope>NUCLEOTIDE SEQUENCE</scope>
</reference>
<comment type="caution">
    <text evidence="2">The sequence shown here is derived from an EMBL/GenBank/DDBJ whole genome shotgun (WGS) entry which is preliminary data.</text>
</comment>
<evidence type="ECO:0000313" key="3">
    <source>
        <dbReference type="Proteomes" id="UP001187192"/>
    </source>
</evidence>
<keyword evidence="1" id="KW-0472">Membrane</keyword>
<proteinExistence type="predicted"/>
<organism evidence="2 3">
    <name type="scientific">Ficus carica</name>
    <name type="common">Common fig</name>
    <dbReference type="NCBI Taxonomy" id="3494"/>
    <lineage>
        <taxon>Eukaryota</taxon>
        <taxon>Viridiplantae</taxon>
        <taxon>Streptophyta</taxon>
        <taxon>Embryophyta</taxon>
        <taxon>Tracheophyta</taxon>
        <taxon>Spermatophyta</taxon>
        <taxon>Magnoliopsida</taxon>
        <taxon>eudicotyledons</taxon>
        <taxon>Gunneridae</taxon>
        <taxon>Pentapetalae</taxon>
        <taxon>rosids</taxon>
        <taxon>fabids</taxon>
        <taxon>Rosales</taxon>
        <taxon>Moraceae</taxon>
        <taxon>Ficeae</taxon>
        <taxon>Ficus</taxon>
    </lineage>
</organism>
<accession>A0AA87ZEL0</accession>
<evidence type="ECO:0000256" key="1">
    <source>
        <dbReference type="SAM" id="Phobius"/>
    </source>
</evidence>
<keyword evidence="3" id="KW-1185">Reference proteome</keyword>
<gene>
    <name evidence="2" type="ORF">TIFTF001_004070</name>
</gene>
<sequence>MKVTVSIAESDAVNVVQVVNYKETLDDAELATSCIRIRQGEVGGCSCYHALRTTGNMIAHLLAGSSFISFVVVYGLDVISKFIRKAIFANMAD</sequence>
<dbReference type="EMBL" id="BTGU01000004">
    <property type="protein sequence ID" value="GMN33277.1"/>
    <property type="molecule type" value="Genomic_DNA"/>
</dbReference>
<keyword evidence="1" id="KW-1133">Transmembrane helix</keyword>
<keyword evidence="1" id="KW-0812">Transmembrane</keyword>
<name>A0AA87ZEL0_FICCA</name>